<organism evidence="1 2">
    <name type="scientific">Cochliobolus heterostrophus (strain C4 / ATCC 48331 / race T)</name>
    <name type="common">Southern corn leaf blight fungus</name>
    <name type="synonym">Bipolaris maydis</name>
    <dbReference type="NCBI Taxonomy" id="665024"/>
    <lineage>
        <taxon>Eukaryota</taxon>
        <taxon>Fungi</taxon>
        <taxon>Dikarya</taxon>
        <taxon>Ascomycota</taxon>
        <taxon>Pezizomycotina</taxon>
        <taxon>Dothideomycetes</taxon>
        <taxon>Pleosporomycetidae</taxon>
        <taxon>Pleosporales</taxon>
        <taxon>Pleosporineae</taxon>
        <taxon>Pleosporaceae</taxon>
        <taxon>Bipolaris</taxon>
    </lineage>
</organism>
<evidence type="ECO:0000313" key="1">
    <source>
        <dbReference type="EMBL" id="ENI10166.1"/>
    </source>
</evidence>
<dbReference type="OrthoDB" id="10428684at2759"/>
<protein>
    <submittedName>
        <fullName evidence="1">Uncharacterized protein</fullName>
    </submittedName>
</protein>
<keyword evidence="2" id="KW-1185">Reference proteome</keyword>
<reference evidence="2" key="2">
    <citation type="journal article" date="2013" name="PLoS Genet.">
        <title>Comparative genome structure, secondary metabolite, and effector coding capacity across Cochliobolus pathogens.</title>
        <authorList>
            <person name="Condon B.J."/>
            <person name="Leng Y."/>
            <person name="Wu D."/>
            <person name="Bushley K.E."/>
            <person name="Ohm R.A."/>
            <person name="Otillar R."/>
            <person name="Martin J."/>
            <person name="Schackwitz W."/>
            <person name="Grimwood J."/>
            <person name="MohdZainudin N."/>
            <person name="Xue C."/>
            <person name="Wang R."/>
            <person name="Manning V.A."/>
            <person name="Dhillon B."/>
            <person name="Tu Z.J."/>
            <person name="Steffenson B.J."/>
            <person name="Salamov A."/>
            <person name="Sun H."/>
            <person name="Lowry S."/>
            <person name="LaButti K."/>
            <person name="Han J."/>
            <person name="Copeland A."/>
            <person name="Lindquist E."/>
            <person name="Barry K."/>
            <person name="Schmutz J."/>
            <person name="Baker S.E."/>
            <person name="Ciuffetti L.M."/>
            <person name="Grigoriev I.V."/>
            <person name="Zhong S."/>
            <person name="Turgeon B.G."/>
        </authorList>
    </citation>
    <scope>NUCLEOTIDE SEQUENCE [LARGE SCALE GENOMIC DNA]</scope>
    <source>
        <strain evidence="2">C4 / ATCC 48331 / race T</strain>
    </source>
</reference>
<proteinExistence type="predicted"/>
<dbReference type="HOGENOM" id="CLU_780759_0_0_1"/>
<gene>
    <name evidence="1" type="ORF">COCC4DRAFT_19637</name>
</gene>
<dbReference type="EMBL" id="KB733445">
    <property type="protein sequence ID" value="ENI10166.1"/>
    <property type="molecule type" value="Genomic_DNA"/>
</dbReference>
<evidence type="ECO:0000313" key="2">
    <source>
        <dbReference type="Proteomes" id="UP000012338"/>
    </source>
</evidence>
<dbReference type="AlphaFoldDB" id="N4XUY7"/>
<dbReference type="Proteomes" id="UP000012338">
    <property type="component" value="Unassembled WGS sequence"/>
</dbReference>
<sequence length="364" mass="39991">MYLIGEWKRHSLVWLAKARLPWLTRTISGSYFQPDCDVKLESLGSRACEGIGFDLHNYDITRHIVAAGTCIGFQNRLAKMGMQFTPTCSNIAHGPLSSLRSTTARRCLGNFYRAASCREYAAAQCGTSSSFASPGCERGFRHASGHSQELFIATRCLAWTQVVVTFQVSNSVCQLHAAEINRTKACKEREITAFQGQQPGNLARWQETPGSIPVYAAARGECYIRVQPIADNRDLRLSTCATQRHAAKPQAPANHYAQCLKLEHRSTCSLQTHGPYRIFTILSVSTCSNVHTMSSGILQAIQVCRSGSWAASVLQGAESFCTAPFQDRRAACLVPISPSTVLVAKAIPLAYLGEYSPAQRPPRR</sequence>
<reference evidence="1 2" key="1">
    <citation type="journal article" date="2012" name="PLoS Pathog.">
        <title>Diverse lifestyles and strategies of plant pathogenesis encoded in the genomes of eighteen Dothideomycetes fungi.</title>
        <authorList>
            <person name="Ohm R.A."/>
            <person name="Feau N."/>
            <person name="Henrissat B."/>
            <person name="Schoch C.L."/>
            <person name="Horwitz B.A."/>
            <person name="Barry K.W."/>
            <person name="Condon B.J."/>
            <person name="Copeland A.C."/>
            <person name="Dhillon B."/>
            <person name="Glaser F."/>
            <person name="Hesse C.N."/>
            <person name="Kosti I."/>
            <person name="LaButti K."/>
            <person name="Lindquist E.A."/>
            <person name="Lucas S."/>
            <person name="Salamov A.A."/>
            <person name="Bradshaw R.E."/>
            <person name="Ciuffetti L."/>
            <person name="Hamelin R.C."/>
            <person name="Kema G.H.J."/>
            <person name="Lawrence C."/>
            <person name="Scott J.A."/>
            <person name="Spatafora J.W."/>
            <person name="Turgeon B.G."/>
            <person name="de Wit P.J.G.M."/>
            <person name="Zhong S."/>
            <person name="Goodwin S.B."/>
            <person name="Grigoriev I.V."/>
        </authorList>
    </citation>
    <scope>NUCLEOTIDE SEQUENCE [LARGE SCALE GENOMIC DNA]</scope>
    <source>
        <strain evidence="2">C4 / ATCC 48331 / race T</strain>
    </source>
</reference>
<name>N4XUY7_COCH4</name>
<accession>N4XUY7</accession>